<dbReference type="Proteomes" id="UP001165190">
    <property type="component" value="Unassembled WGS sequence"/>
</dbReference>
<organism evidence="2 3">
    <name type="scientific">Hibiscus trionum</name>
    <name type="common">Flower of an hour</name>
    <dbReference type="NCBI Taxonomy" id="183268"/>
    <lineage>
        <taxon>Eukaryota</taxon>
        <taxon>Viridiplantae</taxon>
        <taxon>Streptophyta</taxon>
        <taxon>Embryophyta</taxon>
        <taxon>Tracheophyta</taxon>
        <taxon>Spermatophyta</taxon>
        <taxon>Magnoliopsida</taxon>
        <taxon>eudicotyledons</taxon>
        <taxon>Gunneridae</taxon>
        <taxon>Pentapetalae</taxon>
        <taxon>rosids</taxon>
        <taxon>malvids</taxon>
        <taxon>Malvales</taxon>
        <taxon>Malvaceae</taxon>
        <taxon>Malvoideae</taxon>
        <taxon>Hibiscus</taxon>
    </lineage>
</organism>
<keyword evidence="3" id="KW-1185">Reference proteome</keyword>
<feature type="region of interest" description="Disordered" evidence="1">
    <location>
        <begin position="1"/>
        <end position="21"/>
    </location>
</feature>
<proteinExistence type="predicted"/>
<dbReference type="OrthoDB" id="1014576at2759"/>
<feature type="region of interest" description="Disordered" evidence="1">
    <location>
        <begin position="100"/>
        <end position="124"/>
    </location>
</feature>
<protein>
    <submittedName>
        <fullName evidence="2">Uncharacterized protein</fullName>
    </submittedName>
</protein>
<gene>
    <name evidence="2" type="ORF">HRI_000529200</name>
</gene>
<sequence length="124" mass="14360">MTGKQQVERKVTGKEQRRLNQRRLPEAMKRIQMFKRRGEKTIAVQAELRDVLDQNLLQLKLNPNPENLEALQRTGHQLRQVNRRATLWDAEVNDYLKGLLDELPPADEQEKPPPPGTKGRSGVF</sequence>
<reference evidence="2" key="1">
    <citation type="submission" date="2023-05" db="EMBL/GenBank/DDBJ databases">
        <title>Genome and transcriptome analyses reveal genes involved in the formation of fine ridges on petal epidermal cells in Hibiscus trionum.</title>
        <authorList>
            <person name="Koshimizu S."/>
            <person name="Masuda S."/>
            <person name="Ishii T."/>
            <person name="Shirasu K."/>
            <person name="Hoshino A."/>
            <person name="Arita M."/>
        </authorList>
    </citation>
    <scope>NUCLEOTIDE SEQUENCE</scope>
    <source>
        <strain evidence="2">Hamamatsu line</strain>
    </source>
</reference>
<evidence type="ECO:0000313" key="2">
    <source>
        <dbReference type="EMBL" id="GMI68599.1"/>
    </source>
</evidence>
<dbReference type="AlphaFoldDB" id="A0A9W7LLC4"/>
<name>A0A9W7LLC4_HIBTR</name>
<comment type="caution">
    <text evidence="2">The sequence shown here is derived from an EMBL/GenBank/DDBJ whole genome shotgun (WGS) entry which is preliminary data.</text>
</comment>
<dbReference type="EMBL" id="BSYR01000006">
    <property type="protein sequence ID" value="GMI68599.1"/>
    <property type="molecule type" value="Genomic_DNA"/>
</dbReference>
<evidence type="ECO:0000256" key="1">
    <source>
        <dbReference type="SAM" id="MobiDB-lite"/>
    </source>
</evidence>
<accession>A0A9W7LLC4</accession>
<evidence type="ECO:0000313" key="3">
    <source>
        <dbReference type="Proteomes" id="UP001165190"/>
    </source>
</evidence>